<feature type="transmembrane region" description="Helical" evidence="1">
    <location>
        <begin position="16"/>
        <end position="34"/>
    </location>
</feature>
<evidence type="ECO:0000256" key="1">
    <source>
        <dbReference type="SAM" id="Phobius"/>
    </source>
</evidence>
<proteinExistence type="predicted"/>
<keyword evidence="1" id="KW-0812">Transmembrane</keyword>
<dbReference type="STRING" id="1802557.A3A20_01965"/>
<protein>
    <submittedName>
        <fullName evidence="2">Uncharacterized protein</fullName>
    </submittedName>
</protein>
<gene>
    <name evidence="2" type="ORF">A3A20_01965</name>
</gene>
<feature type="transmembrane region" description="Helical" evidence="1">
    <location>
        <begin position="46"/>
        <end position="66"/>
    </location>
</feature>
<keyword evidence="1" id="KW-1133">Transmembrane helix</keyword>
<dbReference type="AlphaFoldDB" id="A0A1F8DST4"/>
<dbReference type="EMBL" id="MGIR01000001">
    <property type="protein sequence ID" value="OGM91680.1"/>
    <property type="molecule type" value="Genomic_DNA"/>
</dbReference>
<evidence type="ECO:0000313" key="3">
    <source>
        <dbReference type="Proteomes" id="UP000178946"/>
    </source>
</evidence>
<reference evidence="2 3" key="1">
    <citation type="journal article" date="2016" name="Nat. Commun.">
        <title>Thousands of microbial genomes shed light on interconnected biogeochemical processes in an aquifer system.</title>
        <authorList>
            <person name="Anantharaman K."/>
            <person name="Brown C.T."/>
            <person name="Hug L.A."/>
            <person name="Sharon I."/>
            <person name="Castelle C.J."/>
            <person name="Probst A.J."/>
            <person name="Thomas B.C."/>
            <person name="Singh A."/>
            <person name="Wilkins M.J."/>
            <person name="Karaoz U."/>
            <person name="Brodie E.L."/>
            <person name="Williams K.H."/>
            <person name="Hubbard S.S."/>
            <person name="Banfield J.F."/>
        </authorList>
    </citation>
    <scope>NUCLEOTIDE SEQUENCE [LARGE SCALE GENOMIC DNA]</scope>
</reference>
<dbReference type="Proteomes" id="UP000178946">
    <property type="component" value="Unassembled WGS sequence"/>
</dbReference>
<comment type="caution">
    <text evidence="2">The sequence shown here is derived from an EMBL/GenBank/DDBJ whole genome shotgun (WGS) entry which is preliminary data.</text>
</comment>
<organism evidence="2 3">
    <name type="scientific">Candidatus Wolfebacteria bacterium RIFCSPLOWO2_01_FULL_45_19</name>
    <dbReference type="NCBI Taxonomy" id="1802557"/>
    <lineage>
        <taxon>Bacteria</taxon>
        <taxon>Candidatus Wolfeibacteriota</taxon>
    </lineage>
</organism>
<name>A0A1F8DST4_9BACT</name>
<accession>A0A1F8DST4</accession>
<evidence type="ECO:0000313" key="2">
    <source>
        <dbReference type="EMBL" id="OGM91680.1"/>
    </source>
</evidence>
<keyword evidence="1" id="KW-0472">Membrane</keyword>
<sequence>MKLAAFFKQFLRASAVFPYFGIAYFAVNLFYLFLFSRYVKDGPIEVGRALSAFVFCLQIFSSFLSFDYTTAGTARPISSNHPLRNLLAK</sequence>